<evidence type="ECO:0000313" key="2">
    <source>
        <dbReference type="EMBL" id="RXV64164.1"/>
    </source>
</evidence>
<protein>
    <submittedName>
        <fullName evidence="2">Uncharacterized protein</fullName>
    </submittedName>
</protein>
<comment type="caution">
    <text evidence="2">The sequence shown here is derived from an EMBL/GenBank/DDBJ whole genome shotgun (WGS) entry which is preliminary data.</text>
</comment>
<dbReference type="RefSeq" id="WP_129518751.1">
    <property type="nucleotide sequence ID" value="NZ_QWEX01000005.1"/>
</dbReference>
<dbReference type="Proteomes" id="UP000289650">
    <property type="component" value="Unassembled WGS sequence"/>
</dbReference>
<dbReference type="OrthoDB" id="9035779at2"/>
<keyword evidence="1" id="KW-0812">Transmembrane</keyword>
<proteinExistence type="predicted"/>
<gene>
    <name evidence="2" type="ORF">D1006_40920</name>
</gene>
<dbReference type="AlphaFoldDB" id="A0A4V1PQI0"/>
<dbReference type="EMBL" id="QWEX01000005">
    <property type="protein sequence ID" value="RXV64164.1"/>
    <property type="molecule type" value="Genomic_DNA"/>
</dbReference>
<reference evidence="2 3" key="1">
    <citation type="submission" date="2018-08" db="EMBL/GenBank/DDBJ databases">
        <title>Mountain-cultivated ginseng endophyte, Burkholderia stabilis and its activity against ginseng root rot disease.</title>
        <authorList>
            <person name="Tapan Kumar M."/>
            <person name="Bae H."/>
            <person name="Shanmugam G."/>
            <person name="Jeon J."/>
        </authorList>
    </citation>
    <scope>NUCLEOTIDE SEQUENCE [LARGE SCALE GENOMIC DNA]</scope>
    <source>
        <strain evidence="2 3">EB159</strain>
    </source>
</reference>
<keyword evidence="1" id="KW-0472">Membrane</keyword>
<evidence type="ECO:0000313" key="3">
    <source>
        <dbReference type="Proteomes" id="UP000289650"/>
    </source>
</evidence>
<feature type="transmembrane region" description="Helical" evidence="1">
    <location>
        <begin position="284"/>
        <end position="302"/>
    </location>
</feature>
<keyword evidence="1" id="KW-1133">Transmembrane helix</keyword>
<sequence length="332" mass="35327">MAELMTVDITDDAIAAAVVANLPHPNGKAILEAFKTEAQRLGFRFAKRWYRVPAPDVAMHVLGLAVEAVESESIGHLLAKEIVDALENQRVYMHMGPSTAALLAEEHRRYFTAAGNIPTIDSSAATEVSGPLNDIIAPAPAPVTLTVDVVGDQVIVSGDQQFATFNWKAGSWGNEVKRLSVQTERRRGGREAQVAYRVIAGDAHGSGNTVSVVAENLSETDARDLIRRIQDGVKASLGIGIAPDNVVQLDEPTHVVAAVESPQPPMIAAVLEVVTDAVSEGVRISVYVCVALAALIVAAILLPSAYRIGHHLSAHLIDFAFDVYPALQGLLS</sequence>
<organism evidence="2 3">
    <name type="scientific">Burkholderia stabilis</name>
    <dbReference type="NCBI Taxonomy" id="95485"/>
    <lineage>
        <taxon>Bacteria</taxon>
        <taxon>Pseudomonadati</taxon>
        <taxon>Pseudomonadota</taxon>
        <taxon>Betaproteobacteria</taxon>
        <taxon>Burkholderiales</taxon>
        <taxon>Burkholderiaceae</taxon>
        <taxon>Burkholderia</taxon>
        <taxon>Burkholderia cepacia complex</taxon>
    </lineage>
</organism>
<name>A0A4V1PQI0_9BURK</name>
<evidence type="ECO:0000256" key="1">
    <source>
        <dbReference type="SAM" id="Phobius"/>
    </source>
</evidence>
<accession>A0A4V1PQI0</accession>